<comment type="caution">
    <text evidence="3">The sequence shown here is derived from an EMBL/GenBank/DDBJ whole genome shotgun (WGS) entry which is preliminary data.</text>
</comment>
<dbReference type="SUPFAM" id="SSF51338">
    <property type="entry name" value="Composite domain of metallo-dependent hydrolases"/>
    <property type="match status" value="1"/>
</dbReference>
<dbReference type="InterPro" id="IPR051781">
    <property type="entry name" value="Metallo-dep_Hydrolase"/>
</dbReference>
<dbReference type="eggNOG" id="COG1228">
    <property type="taxonomic scope" value="Bacteria"/>
</dbReference>
<gene>
    <name evidence="3" type="ORF">HOC_16713</name>
</gene>
<keyword evidence="4" id="KW-1185">Reference proteome</keyword>
<dbReference type="Gene3D" id="2.30.40.10">
    <property type="entry name" value="Urease, subunit C, domain 1"/>
    <property type="match status" value="2"/>
</dbReference>
<dbReference type="Gene3D" id="3.30.110.90">
    <property type="entry name" value="Amidohydrolase"/>
    <property type="match status" value="2"/>
</dbReference>
<dbReference type="EMBL" id="ARYL01000033">
    <property type="protein sequence ID" value="KDA01229.1"/>
    <property type="molecule type" value="Genomic_DNA"/>
</dbReference>
<evidence type="ECO:0000256" key="1">
    <source>
        <dbReference type="SAM" id="SignalP"/>
    </source>
</evidence>
<feature type="signal peptide" evidence="1">
    <location>
        <begin position="1"/>
        <end position="25"/>
    </location>
</feature>
<name>A0A059G3B1_9PROT</name>
<dbReference type="PANTHER" id="PTHR43135:SF3">
    <property type="entry name" value="ALPHA-D-RIBOSE 1-METHYLPHOSPHONATE 5-TRIPHOSPHATE DIPHOSPHATASE"/>
    <property type="match status" value="1"/>
</dbReference>
<dbReference type="PANTHER" id="PTHR43135">
    <property type="entry name" value="ALPHA-D-RIBOSE 1-METHYLPHOSPHONATE 5-TRIPHOSPHATE DIPHOSPHATASE"/>
    <property type="match status" value="1"/>
</dbReference>
<evidence type="ECO:0000259" key="2">
    <source>
        <dbReference type="Pfam" id="PF01979"/>
    </source>
</evidence>
<sequence>MKPIKWTLMLTAAVTVLTACGTAEVAGKESALPETQSLSIIQNGENVGYVKATGKGDATDVEYYVDSNGRGPKHSEHLVVDAQGIPTEWTIAGTSLMGGDVSETFEFHDGIATWKSQADSGVQNQDAPALYAVNDGSPWANYVYVKALLADPDHSMAVIPSGQLRLEELDGVALVSGDSEIALDIYLLSGIDMAPSLIALDKSGAFFADFSESSAIVQTGHEDLVTPLMELARTLKVARAENLAKQLRHTYGGAFAIANVRILTPSAGTLSEPLTVIVHNSQIEKIESYPSGDDLTESMTVFDGQGGTLMPGMYDVHSHASLDSGLYYIAAGVTSTRDMGNDNDFLTDLMAKLDAGTVVGPRITPAGFIEGRSPFSARVGIIASTEQEALDAVNWYADRKYPFIKIYNSMNPAWVPAMATLAHGHGMRVIGHVPAFTNADNMIKAGYDEITHINQLMLGWLLAPDEDTRTPLRLTGMARGAKLDLNSEQVHTTISLMKTNNVGIDPTAVILERLMLSRAGATPPGDVDYLDHMPIGYQRYRKRTFVTLEDAAADRAYVEGFQKTLATLKLLYDSGIRILPGTDDGTGFTVHRELELYNKAGIPVADVLAIGTQGPAEYLGYGDTLGTIEVGKFADFVLLAGNPLADLKAIKAPRMVVKNGDVYFPSEIYEALAIKSFASPPAVLNGGATSE</sequence>
<dbReference type="Pfam" id="PF01979">
    <property type="entry name" value="Amidohydro_1"/>
    <property type="match status" value="1"/>
</dbReference>
<dbReference type="SUPFAM" id="SSF51556">
    <property type="entry name" value="Metallo-dependent hydrolases"/>
    <property type="match status" value="1"/>
</dbReference>
<dbReference type="InterPro" id="IPR032466">
    <property type="entry name" value="Metal_Hydrolase"/>
</dbReference>
<reference evidence="3 4" key="1">
    <citation type="journal article" date="2014" name="Antonie Van Leeuwenhoek">
        <title>Hyphomonas beringensis sp. nov. and Hyphomonas chukchiensis sp. nov., isolated from surface seawater of the Bering Sea and Chukchi Sea.</title>
        <authorList>
            <person name="Li C."/>
            <person name="Lai Q."/>
            <person name="Li G."/>
            <person name="Dong C."/>
            <person name="Wang J."/>
            <person name="Liao Y."/>
            <person name="Shao Z."/>
        </authorList>
    </citation>
    <scope>NUCLEOTIDE SEQUENCE [LARGE SCALE GENOMIC DNA]</scope>
    <source>
        <strain evidence="3 4">SCH89</strain>
    </source>
</reference>
<proteinExistence type="predicted"/>
<dbReference type="Gene3D" id="3.40.50.10910">
    <property type="entry name" value="Amidohydrolase"/>
    <property type="match status" value="1"/>
</dbReference>
<dbReference type="InterPro" id="IPR011059">
    <property type="entry name" value="Metal-dep_hydrolase_composite"/>
</dbReference>
<dbReference type="Proteomes" id="UP000024942">
    <property type="component" value="Unassembled WGS sequence"/>
</dbReference>
<dbReference type="PATRIC" id="fig|1280953.3.peg.3350"/>
<dbReference type="GO" id="GO:0016810">
    <property type="term" value="F:hydrolase activity, acting on carbon-nitrogen (but not peptide) bonds"/>
    <property type="evidence" value="ECO:0007669"/>
    <property type="project" value="InterPro"/>
</dbReference>
<keyword evidence="3" id="KW-0378">Hydrolase</keyword>
<dbReference type="AlphaFoldDB" id="A0A059G3B1"/>
<keyword evidence="1" id="KW-0732">Signal</keyword>
<organism evidence="3 4">
    <name type="scientific">Hyphomonas oceanitis SCH89</name>
    <dbReference type="NCBI Taxonomy" id="1280953"/>
    <lineage>
        <taxon>Bacteria</taxon>
        <taxon>Pseudomonadati</taxon>
        <taxon>Pseudomonadota</taxon>
        <taxon>Alphaproteobacteria</taxon>
        <taxon>Hyphomonadales</taxon>
        <taxon>Hyphomonadaceae</taxon>
        <taxon>Hyphomonas</taxon>
    </lineage>
</organism>
<dbReference type="RefSeq" id="WP_051625024.1">
    <property type="nucleotide sequence ID" value="NZ_ARYL01000033.1"/>
</dbReference>
<protein>
    <submittedName>
        <fullName evidence="3">Amidohydrolase</fullName>
    </submittedName>
</protein>
<dbReference type="InterPro" id="IPR006680">
    <property type="entry name" value="Amidohydro-rel"/>
</dbReference>
<dbReference type="Gene3D" id="1.20.58.520">
    <property type="entry name" value="Amidohydrolase"/>
    <property type="match status" value="1"/>
</dbReference>
<evidence type="ECO:0000313" key="4">
    <source>
        <dbReference type="Proteomes" id="UP000024942"/>
    </source>
</evidence>
<evidence type="ECO:0000313" key="3">
    <source>
        <dbReference type="EMBL" id="KDA01229.1"/>
    </source>
</evidence>
<dbReference type="STRING" id="1280953.HOC_16713"/>
<feature type="chain" id="PRO_5001573181" evidence="1">
    <location>
        <begin position="26"/>
        <end position="691"/>
    </location>
</feature>
<dbReference type="PROSITE" id="PS51257">
    <property type="entry name" value="PROKAR_LIPOPROTEIN"/>
    <property type="match status" value="1"/>
</dbReference>
<accession>A0A059G3B1</accession>
<feature type="domain" description="Amidohydrolase-related" evidence="2">
    <location>
        <begin position="329"/>
        <end position="661"/>
    </location>
</feature>